<keyword evidence="3" id="KW-1185">Reference proteome</keyword>
<feature type="compositionally biased region" description="Polar residues" evidence="1">
    <location>
        <begin position="80"/>
        <end position="106"/>
    </location>
</feature>
<accession>A0ABQ7SI87</accession>
<feature type="region of interest" description="Disordered" evidence="1">
    <location>
        <begin position="52"/>
        <end position="133"/>
    </location>
</feature>
<evidence type="ECO:0000313" key="2">
    <source>
        <dbReference type="EMBL" id="KAH0617070.1"/>
    </source>
</evidence>
<dbReference type="Proteomes" id="UP000826234">
    <property type="component" value="Unassembled WGS sequence"/>
</dbReference>
<feature type="compositionally biased region" description="Basic residues" evidence="1">
    <location>
        <begin position="61"/>
        <end position="73"/>
    </location>
</feature>
<comment type="caution">
    <text evidence="2">The sequence shown here is derived from an EMBL/GenBank/DDBJ whole genome shotgun (WGS) entry which is preliminary data.</text>
</comment>
<evidence type="ECO:0000313" key="3">
    <source>
        <dbReference type="Proteomes" id="UP000826234"/>
    </source>
</evidence>
<organism evidence="2 3">
    <name type="scientific">Phrynosoma platyrhinos</name>
    <name type="common">Desert horned lizard</name>
    <dbReference type="NCBI Taxonomy" id="52577"/>
    <lineage>
        <taxon>Eukaryota</taxon>
        <taxon>Metazoa</taxon>
        <taxon>Chordata</taxon>
        <taxon>Craniata</taxon>
        <taxon>Vertebrata</taxon>
        <taxon>Euteleostomi</taxon>
        <taxon>Lepidosauria</taxon>
        <taxon>Squamata</taxon>
        <taxon>Bifurcata</taxon>
        <taxon>Unidentata</taxon>
        <taxon>Episquamata</taxon>
        <taxon>Toxicofera</taxon>
        <taxon>Iguania</taxon>
        <taxon>Phrynosomatidae</taxon>
        <taxon>Phrynosomatinae</taxon>
        <taxon>Phrynosoma</taxon>
    </lineage>
</organism>
<name>A0ABQ7SI87_PHRPL</name>
<reference evidence="2 3" key="1">
    <citation type="journal article" date="2022" name="Gigascience">
        <title>A chromosome-level genome assembly and annotation of the desert horned lizard, Phrynosoma platyrhinos, provides insight into chromosomal rearrangements among reptiles.</title>
        <authorList>
            <person name="Koochekian N."/>
            <person name="Ascanio A."/>
            <person name="Farleigh K."/>
            <person name="Card D.C."/>
            <person name="Schield D.R."/>
            <person name="Castoe T.A."/>
            <person name="Jezkova T."/>
        </authorList>
    </citation>
    <scope>NUCLEOTIDE SEQUENCE [LARGE SCALE GENOMIC DNA]</scope>
    <source>
        <strain evidence="2">NK-2021</strain>
    </source>
</reference>
<dbReference type="EMBL" id="JAIPUX010005290">
    <property type="protein sequence ID" value="KAH0617070.1"/>
    <property type="molecule type" value="Genomic_DNA"/>
</dbReference>
<proteinExistence type="predicted"/>
<sequence length="342" mass="36169">MEKHSIPNGSAPQLLLKVAKRHLKEIQELQSRQKLEIELLYTKLGKIPPAVIIPPAAPLSGRRRRPTKGRSSRSSRSSSQGNKSPQILGNLSAQSAPSVLPQQQTLHPPGSVPETGQNHLLQPLKPSPSSENLYSAFTSDGAISIPSLSAPGQGCVKFNCASERVTFKPGGRRTRFLRTSSTNTVGGTVNSQAPQSQPPATSRKGTFTDDLHKLVDNWARDAMNLSGKKGVKGHGNYEGPGMARKFSAPSQLCISMTSSLGATPISAASATSLGPFTKAMCPPQPYGYPTVPFVPPWSGTGGPAQPPLGQFQPVAAASLQSFNISNLQKSISNPPGSNLRTT</sequence>
<evidence type="ECO:0008006" key="4">
    <source>
        <dbReference type="Google" id="ProtNLM"/>
    </source>
</evidence>
<protein>
    <recommendedName>
        <fullName evidence="4">Serine/threonine-protein kinase WNK1</fullName>
    </recommendedName>
</protein>
<feature type="region of interest" description="Disordered" evidence="1">
    <location>
        <begin position="182"/>
        <end position="207"/>
    </location>
</feature>
<evidence type="ECO:0000256" key="1">
    <source>
        <dbReference type="SAM" id="MobiDB-lite"/>
    </source>
</evidence>
<gene>
    <name evidence="2" type="ORF">JD844_028688</name>
</gene>
<feature type="compositionally biased region" description="Polar residues" evidence="1">
    <location>
        <begin position="182"/>
        <end position="205"/>
    </location>
</feature>